<dbReference type="OrthoDB" id="2555101at2759"/>
<evidence type="ECO:0000256" key="2">
    <source>
        <dbReference type="SAM" id="SignalP"/>
    </source>
</evidence>
<proteinExistence type="predicted"/>
<name>W3VLI3_MOEAP</name>
<accession>W3VLI3</accession>
<comment type="caution">
    <text evidence="3">The sequence shown here is derived from an EMBL/GenBank/DDBJ whole genome shotgun (WGS) entry which is preliminary data.</text>
</comment>
<sequence length="183" mass="18908">MMFPLLTAFLLVGLAQAGWLGNGQAEWSARCALGSEMEGEFVCFTSPTDITQKAASGTWSGYAASDGLAFALVESSSSGELMSMTDHTINIQWLGGSSAHVIVQDYVNNGWVTGAEGDTDNPDQKTIFQLSGGGNKRSSAVRHAAGRRAGGHAGGHEGEGSHPGSKPPAGRGTGHGKHPPEQV</sequence>
<evidence type="ECO:0000313" key="3">
    <source>
        <dbReference type="EMBL" id="ETS62523.1"/>
    </source>
</evidence>
<keyword evidence="2" id="KW-0732">Signal</keyword>
<gene>
    <name evidence="3" type="ORF">PaG_03155</name>
</gene>
<dbReference type="EMBL" id="AWNI01000010">
    <property type="protein sequence ID" value="ETS62523.1"/>
    <property type="molecule type" value="Genomic_DNA"/>
</dbReference>
<dbReference type="HOGENOM" id="CLU_1475755_0_0_1"/>
<reference evidence="3 4" key="1">
    <citation type="journal article" date="2014" name="Genome Announc.">
        <title>Genome sequence of the basidiomycetous fungus Pseudozyma aphidis DSM70725, an efficient producer of biosurfactant mannosylerythritol lipids.</title>
        <authorList>
            <person name="Lorenz S."/>
            <person name="Guenther M."/>
            <person name="Grumaz C."/>
            <person name="Rupp S."/>
            <person name="Zibek S."/>
            <person name="Sohn K."/>
        </authorList>
    </citation>
    <scope>NUCLEOTIDE SEQUENCE [LARGE SCALE GENOMIC DNA]</scope>
    <source>
        <strain evidence="4">ATCC 32657 / CBS 517.83 / DSM 70725 / JCM 10318 / NBRC 10182 / NRRL Y-7954 / St-0401</strain>
    </source>
</reference>
<evidence type="ECO:0000313" key="4">
    <source>
        <dbReference type="Proteomes" id="UP000019462"/>
    </source>
</evidence>
<organism evidence="3 4">
    <name type="scientific">Moesziomyces aphidis</name>
    <name type="common">Pseudozyma aphidis</name>
    <dbReference type="NCBI Taxonomy" id="84754"/>
    <lineage>
        <taxon>Eukaryota</taxon>
        <taxon>Fungi</taxon>
        <taxon>Dikarya</taxon>
        <taxon>Basidiomycota</taxon>
        <taxon>Ustilaginomycotina</taxon>
        <taxon>Ustilaginomycetes</taxon>
        <taxon>Ustilaginales</taxon>
        <taxon>Ustilaginaceae</taxon>
        <taxon>Moesziomyces</taxon>
    </lineage>
</organism>
<evidence type="ECO:0008006" key="5">
    <source>
        <dbReference type="Google" id="ProtNLM"/>
    </source>
</evidence>
<feature type="region of interest" description="Disordered" evidence="1">
    <location>
        <begin position="114"/>
        <end position="183"/>
    </location>
</feature>
<feature type="chain" id="PRO_5004833197" description="DOMON domain-containing protein" evidence="2">
    <location>
        <begin position="18"/>
        <end position="183"/>
    </location>
</feature>
<feature type="signal peptide" evidence="2">
    <location>
        <begin position="1"/>
        <end position="17"/>
    </location>
</feature>
<protein>
    <recommendedName>
        <fullName evidence="5">DOMON domain-containing protein</fullName>
    </recommendedName>
</protein>
<dbReference type="AlphaFoldDB" id="W3VLI3"/>
<dbReference type="Proteomes" id="UP000019462">
    <property type="component" value="Unassembled WGS sequence"/>
</dbReference>
<keyword evidence="4" id="KW-1185">Reference proteome</keyword>
<evidence type="ECO:0000256" key="1">
    <source>
        <dbReference type="SAM" id="MobiDB-lite"/>
    </source>
</evidence>